<evidence type="ECO:0000313" key="3">
    <source>
        <dbReference type="Proteomes" id="UP000597762"/>
    </source>
</evidence>
<protein>
    <submittedName>
        <fullName evidence="2">Uncharacterized protein</fullName>
    </submittedName>
</protein>
<proteinExistence type="predicted"/>
<sequence>MHNSDGDEVCKIRLRTEVQEDRLDASSLLRVRSSSPSKHSLTYSSPHTYLSPLSSIWVDQPSESSSRHLPVGPQIPSTFSAHTGLNTAGAGSQQTEKNQGLPIILSFFSFLFHNPPLCHICLKVPVHSSLFYFPSFSDIFSLPFPSHWQRILFLSLLLLLLSLFLSLSFSPPSSSVSLFLLSLSHSLPLS</sequence>
<dbReference type="Proteomes" id="UP000597762">
    <property type="component" value="Unassembled WGS sequence"/>
</dbReference>
<dbReference type="EMBL" id="CAHIKZ030001405">
    <property type="protein sequence ID" value="CAE1263028.1"/>
    <property type="molecule type" value="Genomic_DNA"/>
</dbReference>
<name>A0A812C6I2_ACAPH</name>
<evidence type="ECO:0000313" key="2">
    <source>
        <dbReference type="EMBL" id="CAE1263028.1"/>
    </source>
</evidence>
<accession>A0A812C6I2</accession>
<feature type="transmembrane region" description="Helical" evidence="1">
    <location>
        <begin position="151"/>
        <end position="169"/>
    </location>
</feature>
<keyword evidence="1" id="KW-0472">Membrane</keyword>
<keyword evidence="3" id="KW-1185">Reference proteome</keyword>
<dbReference type="AlphaFoldDB" id="A0A812C6I2"/>
<evidence type="ECO:0000256" key="1">
    <source>
        <dbReference type="SAM" id="Phobius"/>
    </source>
</evidence>
<organism evidence="2 3">
    <name type="scientific">Acanthosepion pharaonis</name>
    <name type="common">Pharaoh cuttlefish</name>
    <name type="synonym">Sepia pharaonis</name>
    <dbReference type="NCBI Taxonomy" id="158019"/>
    <lineage>
        <taxon>Eukaryota</taxon>
        <taxon>Metazoa</taxon>
        <taxon>Spiralia</taxon>
        <taxon>Lophotrochozoa</taxon>
        <taxon>Mollusca</taxon>
        <taxon>Cephalopoda</taxon>
        <taxon>Coleoidea</taxon>
        <taxon>Decapodiformes</taxon>
        <taxon>Sepiida</taxon>
        <taxon>Sepiina</taxon>
        <taxon>Sepiidae</taxon>
        <taxon>Acanthosepion</taxon>
    </lineage>
</organism>
<reference evidence="2" key="1">
    <citation type="submission" date="2021-01" db="EMBL/GenBank/DDBJ databases">
        <authorList>
            <person name="Li R."/>
            <person name="Bekaert M."/>
        </authorList>
    </citation>
    <scope>NUCLEOTIDE SEQUENCE</scope>
    <source>
        <strain evidence="2">Farmed</strain>
    </source>
</reference>
<keyword evidence="1" id="KW-1133">Transmembrane helix</keyword>
<comment type="caution">
    <text evidence="2">The sequence shown here is derived from an EMBL/GenBank/DDBJ whole genome shotgun (WGS) entry which is preliminary data.</text>
</comment>
<gene>
    <name evidence="2" type="ORF">SPHA_33543</name>
</gene>
<keyword evidence="1" id="KW-0812">Transmembrane</keyword>